<dbReference type="Proteomes" id="UP000769528">
    <property type="component" value="Unassembled WGS sequence"/>
</dbReference>
<accession>A0A9P8PZQ3</accession>
<name>A0A9P8PZQ3_9ASCO</name>
<reference evidence="2" key="2">
    <citation type="submission" date="2021-01" db="EMBL/GenBank/DDBJ databases">
        <authorList>
            <person name="Schikora-Tamarit M.A."/>
        </authorList>
    </citation>
    <scope>NUCLEOTIDE SEQUENCE</scope>
    <source>
        <strain evidence="2">CBS6341</strain>
    </source>
</reference>
<evidence type="ECO:0000313" key="2">
    <source>
        <dbReference type="EMBL" id="KAH3680532.1"/>
    </source>
</evidence>
<organism evidence="2 3">
    <name type="scientific">Wickerhamomyces mucosus</name>
    <dbReference type="NCBI Taxonomy" id="1378264"/>
    <lineage>
        <taxon>Eukaryota</taxon>
        <taxon>Fungi</taxon>
        <taxon>Dikarya</taxon>
        <taxon>Ascomycota</taxon>
        <taxon>Saccharomycotina</taxon>
        <taxon>Saccharomycetes</taxon>
        <taxon>Phaffomycetales</taxon>
        <taxon>Wickerhamomycetaceae</taxon>
        <taxon>Wickerhamomyces</taxon>
    </lineage>
</organism>
<keyword evidence="3" id="KW-1185">Reference proteome</keyword>
<dbReference type="OrthoDB" id="4088353at2759"/>
<gene>
    <name evidence="2" type="ORF">WICMUC_000263</name>
</gene>
<sequence length="395" mass="45433">MVIANAIPIPQDRILQTTTNDHQSSKIWCNTPSLQCVIDQKRISSSNTPGLSFSSSSDSSLSLHSMSNEFSLPKESYCFNHPLDSKFQSFNPRFNSLYDDSDNDSLNIDDDEDGDEYELSMSFNQSSMKDYEDEHTTFEEIDENFFTSSLVRSVSAIEITNRCKEPQSINSFVSHLSNSLKKLTISTAKLMYSNDDFFLNQPRSTDDKLPETKNYNNKLSQSPPPPQEKELKTFKVFASSPEEISVQKTRESRINSQFLRLYAYETSSRSKGLLQDISKYDDDRIYNKKQEIPSNLSEKIKFSMCVREKLWEKVILPARNDSSNLGTVEYINENDIVNKSNSNKQNDCLLKPWVKLTDFKLLDHFNTFSPRGTLQKGKIQYTVKGWTNKKWIAQT</sequence>
<dbReference type="EMBL" id="JAEUBF010000096">
    <property type="protein sequence ID" value="KAH3680532.1"/>
    <property type="molecule type" value="Genomic_DNA"/>
</dbReference>
<evidence type="ECO:0000313" key="3">
    <source>
        <dbReference type="Proteomes" id="UP000769528"/>
    </source>
</evidence>
<comment type="caution">
    <text evidence="2">The sequence shown here is derived from an EMBL/GenBank/DDBJ whole genome shotgun (WGS) entry which is preliminary data.</text>
</comment>
<feature type="region of interest" description="Disordered" evidence="1">
    <location>
        <begin position="201"/>
        <end position="228"/>
    </location>
</feature>
<proteinExistence type="predicted"/>
<evidence type="ECO:0000256" key="1">
    <source>
        <dbReference type="SAM" id="MobiDB-lite"/>
    </source>
</evidence>
<protein>
    <submittedName>
        <fullName evidence="2">Uncharacterized protein</fullName>
    </submittedName>
</protein>
<dbReference type="AlphaFoldDB" id="A0A9P8PZQ3"/>
<reference evidence="2" key="1">
    <citation type="journal article" date="2021" name="Open Biol.">
        <title>Shared evolutionary footprints suggest mitochondrial oxidative damage underlies multiple complex I losses in fungi.</title>
        <authorList>
            <person name="Schikora-Tamarit M.A."/>
            <person name="Marcet-Houben M."/>
            <person name="Nosek J."/>
            <person name="Gabaldon T."/>
        </authorList>
    </citation>
    <scope>NUCLEOTIDE SEQUENCE</scope>
    <source>
        <strain evidence="2">CBS6341</strain>
    </source>
</reference>